<dbReference type="EMBL" id="MKQR01000007">
    <property type="protein sequence ID" value="OLR94771.1"/>
    <property type="molecule type" value="Genomic_DNA"/>
</dbReference>
<evidence type="ECO:0000313" key="9">
    <source>
        <dbReference type="EMBL" id="OLR94771.1"/>
    </source>
</evidence>
<dbReference type="AlphaFoldDB" id="A0A1Q9LRZ1"/>
<evidence type="ECO:0000256" key="4">
    <source>
        <dbReference type="ARBA" id="ARBA00022692"/>
    </source>
</evidence>
<dbReference type="Proteomes" id="UP000186040">
    <property type="component" value="Unassembled WGS sequence"/>
</dbReference>
<evidence type="ECO:0000256" key="3">
    <source>
        <dbReference type="ARBA" id="ARBA00022475"/>
    </source>
</evidence>
<accession>A0A1Q9LRZ1</accession>
<comment type="subcellular location">
    <subcellularLocation>
        <location evidence="1 7">Cell membrane</location>
        <topology evidence="1 7">Multi-pass membrane protein</topology>
    </subcellularLocation>
</comment>
<dbReference type="STRING" id="1193682.BJP25_12860"/>
<sequence>MAGVSGYLARRALLGVGQVVALAAAVFLLVAALPGDAAVALAGDDPDPARIERIREQLGLDRPLGERFADWLLALARGDLGASLVSGRAVTEVIGAGLGVTAVLAVAALAVLVPLSVWLGAVAARHAGGRLDRSLTAVFVGLHAVPEFALAILLVAVFATGLGWLPPTAVGVDPLAWPVVLVLPLVVLLARPVCSISRLVRAAAVDAAGSEYARHARRLGLAPRRVWFRHVLPNALAPAATQVARTTDWLLGGVVVVEAVFVLPGVGSTLVDALAARDLPVVQGLALLFAGTTVLVNLVADVVAFRLAPRAGVVA</sequence>
<gene>
    <name evidence="9" type="ORF">BJP25_12860</name>
</gene>
<dbReference type="PANTHER" id="PTHR43163:SF3">
    <property type="entry name" value="PEPTIDE ABC TRANSPORTER PERMEASE PROTEIN"/>
    <property type="match status" value="1"/>
</dbReference>
<dbReference type="CDD" id="cd06261">
    <property type="entry name" value="TM_PBP2"/>
    <property type="match status" value="1"/>
</dbReference>
<organism evidence="9 10">
    <name type="scientific">Actinokineospora bangkokensis</name>
    <dbReference type="NCBI Taxonomy" id="1193682"/>
    <lineage>
        <taxon>Bacteria</taxon>
        <taxon>Bacillati</taxon>
        <taxon>Actinomycetota</taxon>
        <taxon>Actinomycetes</taxon>
        <taxon>Pseudonocardiales</taxon>
        <taxon>Pseudonocardiaceae</taxon>
        <taxon>Actinokineospora</taxon>
    </lineage>
</organism>
<keyword evidence="10" id="KW-1185">Reference proteome</keyword>
<feature type="transmembrane region" description="Helical" evidence="7">
    <location>
        <begin position="279"/>
        <end position="300"/>
    </location>
</feature>
<evidence type="ECO:0000256" key="5">
    <source>
        <dbReference type="ARBA" id="ARBA00022989"/>
    </source>
</evidence>
<dbReference type="PROSITE" id="PS50928">
    <property type="entry name" value="ABC_TM1"/>
    <property type="match status" value="1"/>
</dbReference>
<evidence type="ECO:0000256" key="1">
    <source>
        <dbReference type="ARBA" id="ARBA00004651"/>
    </source>
</evidence>
<feature type="transmembrane region" description="Helical" evidence="7">
    <location>
        <begin position="12"/>
        <end position="33"/>
    </location>
</feature>
<keyword evidence="5 7" id="KW-1133">Transmembrane helix</keyword>
<evidence type="ECO:0000256" key="2">
    <source>
        <dbReference type="ARBA" id="ARBA00022448"/>
    </source>
</evidence>
<dbReference type="InterPro" id="IPR000515">
    <property type="entry name" value="MetI-like"/>
</dbReference>
<reference evidence="9 10" key="1">
    <citation type="submission" date="2016-10" db="EMBL/GenBank/DDBJ databases">
        <title>The Draft Genome Sequence of Actinokineospora bangkokensis 44EHWT reveals the biosynthetic pathway of antifungal compounds Thailandins with unusual extender unit butylmalonyl-CoA.</title>
        <authorList>
            <person name="Greule A."/>
            <person name="Intra B."/>
            <person name="Flemming S."/>
            <person name="Rommel M.G."/>
            <person name="Panbangred W."/>
            <person name="Bechthold A."/>
        </authorList>
    </citation>
    <scope>NUCLEOTIDE SEQUENCE [LARGE SCALE GENOMIC DNA]</scope>
    <source>
        <strain evidence="9 10">44EHW</strain>
    </source>
</reference>
<feature type="transmembrane region" description="Helical" evidence="7">
    <location>
        <begin position="249"/>
        <end position="267"/>
    </location>
</feature>
<dbReference type="OrthoDB" id="9778910at2"/>
<proteinExistence type="inferred from homology"/>
<dbReference type="SUPFAM" id="SSF161098">
    <property type="entry name" value="MetI-like"/>
    <property type="match status" value="1"/>
</dbReference>
<protein>
    <submittedName>
        <fullName evidence="9">Peptide ABC transporter permease</fullName>
    </submittedName>
</protein>
<dbReference type="Gene3D" id="1.10.3720.10">
    <property type="entry name" value="MetI-like"/>
    <property type="match status" value="1"/>
</dbReference>
<dbReference type="InterPro" id="IPR035906">
    <property type="entry name" value="MetI-like_sf"/>
</dbReference>
<feature type="transmembrane region" description="Helical" evidence="7">
    <location>
        <begin position="175"/>
        <end position="194"/>
    </location>
</feature>
<keyword evidence="4 7" id="KW-0812">Transmembrane</keyword>
<evidence type="ECO:0000313" key="10">
    <source>
        <dbReference type="Proteomes" id="UP000186040"/>
    </source>
</evidence>
<comment type="similarity">
    <text evidence="7">Belongs to the binding-protein-dependent transport system permease family.</text>
</comment>
<dbReference type="Pfam" id="PF19300">
    <property type="entry name" value="BPD_transp_1_N"/>
    <property type="match status" value="1"/>
</dbReference>
<evidence type="ECO:0000256" key="7">
    <source>
        <dbReference type="RuleBase" id="RU363032"/>
    </source>
</evidence>
<feature type="transmembrane region" description="Helical" evidence="7">
    <location>
        <begin position="93"/>
        <end position="123"/>
    </location>
</feature>
<dbReference type="GO" id="GO:0005886">
    <property type="term" value="C:plasma membrane"/>
    <property type="evidence" value="ECO:0007669"/>
    <property type="project" value="UniProtKB-SubCell"/>
</dbReference>
<keyword evidence="6 7" id="KW-0472">Membrane</keyword>
<dbReference type="InterPro" id="IPR045621">
    <property type="entry name" value="BPD_transp_1_N"/>
</dbReference>
<feature type="domain" description="ABC transmembrane type-1" evidence="8">
    <location>
        <begin position="98"/>
        <end position="300"/>
    </location>
</feature>
<evidence type="ECO:0000259" key="8">
    <source>
        <dbReference type="PROSITE" id="PS50928"/>
    </source>
</evidence>
<feature type="transmembrane region" description="Helical" evidence="7">
    <location>
        <begin position="135"/>
        <end position="163"/>
    </location>
</feature>
<dbReference type="GO" id="GO:0055085">
    <property type="term" value="P:transmembrane transport"/>
    <property type="evidence" value="ECO:0007669"/>
    <property type="project" value="InterPro"/>
</dbReference>
<dbReference type="Pfam" id="PF00528">
    <property type="entry name" value="BPD_transp_1"/>
    <property type="match status" value="1"/>
</dbReference>
<keyword evidence="3" id="KW-1003">Cell membrane</keyword>
<name>A0A1Q9LRZ1_9PSEU</name>
<keyword evidence="2 7" id="KW-0813">Transport</keyword>
<comment type="caution">
    <text evidence="9">The sequence shown here is derived from an EMBL/GenBank/DDBJ whole genome shotgun (WGS) entry which is preliminary data.</text>
</comment>
<dbReference type="PANTHER" id="PTHR43163">
    <property type="entry name" value="DIPEPTIDE TRANSPORT SYSTEM PERMEASE PROTEIN DPPB-RELATED"/>
    <property type="match status" value="1"/>
</dbReference>
<evidence type="ECO:0000256" key="6">
    <source>
        <dbReference type="ARBA" id="ARBA00023136"/>
    </source>
</evidence>